<feature type="compositionally biased region" description="Polar residues" evidence="1">
    <location>
        <begin position="38"/>
        <end position="47"/>
    </location>
</feature>
<comment type="caution">
    <text evidence="2">The sequence shown here is derived from an EMBL/GenBank/DDBJ whole genome shotgun (WGS) entry which is preliminary data.</text>
</comment>
<evidence type="ECO:0000313" key="3">
    <source>
        <dbReference type="Proteomes" id="UP000469558"/>
    </source>
</evidence>
<gene>
    <name evidence="2" type="ORF">LSUE1_G002962</name>
</gene>
<evidence type="ECO:0000313" key="2">
    <source>
        <dbReference type="EMBL" id="TVY84016.1"/>
    </source>
</evidence>
<keyword evidence="3" id="KW-1185">Reference proteome</keyword>
<proteinExistence type="predicted"/>
<dbReference type="OrthoDB" id="3505678at2759"/>
<organism evidence="2 3">
    <name type="scientific">Lachnellula suecica</name>
    <dbReference type="NCBI Taxonomy" id="602035"/>
    <lineage>
        <taxon>Eukaryota</taxon>
        <taxon>Fungi</taxon>
        <taxon>Dikarya</taxon>
        <taxon>Ascomycota</taxon>
        <taxon>Pezizomycotina</taxon>
        <taxon>Leotiomycetes</taxon>
        <taxon>Helotiales</taxon>
        <taxon>Lachnaceae</taxon>
        <taxon>Lachnellula</taxon>
    </lineage>
</organism>
<evidence type="ECO:0000256" key="1">
    <source>
        <dbReference type="SAM" id="MobiDB-lite"/>
    </source>
</evidence>
<reference evidence="2 3" key="1">
    <citation type="submission" date="2018-05" db="EMBL/GenBank/DDBJ databases">
        <title>Genome sequencing and assembly of the regulated plant pathogen Lachnellula willkommii and related sister species for the development of diagnostic species identification markers.</title>
        <authorList>
            <person name="Giroux E."/>
            <person name="Bilodeau G."/>
        </authorList>
    </citation>
    <scope>NUCLEOTIDE SEQUENCE [LARGE SCALE GENOMIC DNA]</scope>
    <source>
        <strain evidence="2 3">CBS 268.59</strain>
    </source>
</reference>
<accession>A0A8T9CFM5</accession>
<dbReference type="Proteomes" id="UP000469558">
    <property type="component" value="Unassembled WGS sequence"/>
</dbReference>
<feature type="compositionally biased region" description="Basic and acidic residues" evidence="1">
    <location>
        <begin position="67"/>
        <end position="93"/>
    </location>
</feature>
<sequence length="93" mass="10273">MGSCASRLKAEMVSPHSHTQRSGSGDMLGPRRPEPYISKTQSQSQGNGAPLRRKETESGIPGLTYDHAGRPVWREENATRADGVEVEHRERMS</sequence>
<dbReference type="AlphaFoldDB" id="A0A8T9CFM5"/>
<feature type="region of interest" description="Disordered" evidence="1">
    <location>
        <begin position="1"/>
        <end position="93"/>
    </location>
</feature>
<name>A0A8T9CFM5_9HELO</name>
<dbReference type="EMBL" id="QGMK01000128">
    <property type="protein sequence ID" value="TVY84016.1"/>
    <property type="molecule type" value="Genomic_DNA"/>
</dbReference>
<protein>
    <submittedName>
        <fullName evidence="2">Uncharacterized protein</fullName>
    </submittedName>
</protein>